<feature type="binding site" evidence="5">
    <location>
        <position position="270"/>
    </location>
    <ligand>
        <name>Zn(2+)</name>
        <dbReference type="ChEBI" id="CHEBI:29105"/>
    </ligand>
</feature>
<sequence length="286" mass="32061">MSTGLEERGLNLNGKLWTAKALKDHSDLIKDVHKSYFNAGSSMTTIDTYQASVSGLMKNAGYSHREARKLIQKAFNVAKDAQKLSRNYPTWLAAGIGPYGAYLANGSEYTGNYNLTENEYIQFHKERIEILVKAGIDVLLLETLPNFQEIKALVKFTNQFNIPSIVACSMKDTTHLADGTNFKFVQSFLEKQANVIAYGLNCTDPRIVTNALKAIINNEPEHKDLIAFPNSGANYNPKIKEWDNQGISIEEFNKLVQEWLNIGLKYIGGCCCMSEQQTASINEHFF</sequence>
<evidence type="ECO:0000256" key="4">
    <source>
        <dbReference type="ARBA" id="ARBA00022833"/>
    </source>
</evidence>
<dbReference type="EMBL" id="QUAM01000001">
    <property type="protein sequence ID" value="TPR16044.1"/>
    <property type="molecule type" value="Genomic_DNA"/>
</dbReference>
<dbReference type="InterPro" id="IPR003726">
    <property type="entry name" value="HCY_dom"/>
</dbReference>
<evidence type="ECO:0000256" key="3">
    <source>
        <dbReference type="ARBA" id="ARBA00022723"/>
    </source>
</evidence>
<keyword evidence="2 5" id="KW-0808">Transferase</keyword>
<feature type="binding site" evidence="5">
    <location>
        <position position="202"/>
    </location>
    <ligand>
        <name>Zn(2+)</name>
        <dbReference type="ChEBI" id="CHEBI:29105"/>
    </ligand>
</feature>
<keyword evidence="3 5" id="KW-0479">Metal-binding</keyword>
<dbReference type="InterPro" id="IPR051486">
    <property type="entry name" value="Hcy_S-methyltransferase"/>
</dbReference>
<dbReference type="GO" id="GO:0032259">
    <property type="term" value="P:methylation"/>
    <property type="evidence" value="ECO:0007669"/>
    <property type="project" value="UniProtKB-KW"/>
</dbReference>
<dbReference type="InterPro" id="IPR036589">
    <property type="entry name" value="HCY_dom_sf"/>
</dbReference>
<evidence type="ECO:0000259" key="6">
    <source>
        <dbReference type="PROSITE" id="PS50970"/>
    </source>
</evidence>
<evidence type="ECO:0000256" key="2">
    <source>
        <dbReference type="ARBA" id="ARBA00022679"/>
    </source>
</evidence>
<dbReference type="SUPFAM" id="SSF82282">
    <property type="entry name" value="Homocysteine S-methyltransferase"/>
    <property type="match status" value="1"/>
</dbReference>
<dbReference type="InterPro" id="IPR017226">
    <property type="entry name" value="BHMT-like"/>
</dbReference>
<evidence type="ECO:0000313" key="8">
    <source>
        <dbReference type="Proteomes" id="UP000767392"/>
    </source>
</evidence>
<dbReference type="EC" id="2.1.1.10" evidence="7"/>
<dbReference type="Gene3D" id="3.20.20.330">
    <property type="entry name" value="Homocysteine-binding-like domain"/>
    <property type="match status" value="1"/>
</dbReference>
<evidence type="ECO:0000256" key="1">
    <source>
        <dbReference type="ARBA" id="ARBA00022603"/>
    </source>
</evidence>
<reference evidence="7 8" key="1">
    <citation type="submission" date="2018-08" db="EMBL/GenBank/DDBJ databases">
        <title>Comparative genomics of wild bee and flower associated Lactobacillus reveals potential adaptation to the bee host.</title>
        <authorList>
            <person name="Vuong H.Q."/>
            <person name="Mcfrederick Q.S."/>
        </authorList>
    </citation>
    <scope>NUCLEOTIDE SEQUENCE [LARGE SCALE GENOMIC DNA]</scope>
    <source>
        <strain evidence="7 8">HV_04</strain>
    </source>
</reference>
<dbReference type="Proteomes" id="UP000767392">
    <property type="component" value="Unassembled WGS sequence"/>
</dbReference>
<organism evidence="7 8">
    <name type="scientific">Apilactobacillus timberlakei</name>
    <dbReference type="NCBI Taxonomy" id="2008380"/>
    <lineage>
        <taxon>Bacteria</taxon>
        <taxon>Bacillati</taxon>
        <taxon>Bacillota</taxon>
        <taxon>Bacilli</taxon>
        <taxon>Lactobacillales</taxon>
        <taxon>Lactobacillaceae</taxon>
        <taxon>Apilactobacillus</taxon>
    </lineage>
</organism>
<feature type="binding site" evidence="5">
    <location>
        <position position="271"/>
    </location>
    <ligand>
        <name>Zn(2+)</name>
        <dbReference type="ChEBI" id="CHEBI:29105"/>
    </ligand>
</feature>
<protein>
    <submittedName>
        <fullName evidence="7">Homocysteine S-methyltransferase</fullName>
        <ecNumber evidence="7">2.1.1.10</ecNumber>
    </submittedName>
</protein>
<proteinExistence type="predicted"/>
<keyword evidence="1 5" id="KW-0489">Methyltransferase</keyword>
<dbReference type="PROSITE" id="PS50970">
    <property type="entry name" value="HCY"/>
    <property type="match status" value="1"/>
</dbReference>
<dbReference type="PANTHER" id="PTHR46015:SF1">
    <property type="entry name" value="HOMOCYSTEINE S-METHYLTRANSFERASE-LIKE ISOFORM 1"/>
    <property type="match status" value="1"/>
</dbReference>
<comment type="caution">
    <text evidence="7">The sequence shown here is derived from an EMBL/GenBank/DDBJ whole genome shotgun (WGS) entry which is preliminary data.</text>
</comment>
<dbReference type="Pfam" id="PF02574">
    <property type="entry name" value="S-methyl_trans"/>
    <property type="match status" value="1"/>
</dbReference>
<dbReference type="GO" id="GO:0008168">
    <property type="term" value="F:methyltransferase activity"/>
    <property type="evidence" value="ECO:0007669"/>
    <property type="project" value="UniProtKB-KW"/>
</dbReference>
<evidence type="ECO:0000256" key="5">
    <source>
        <dbReference type="PROSITE-ProRule" id="PRU00333"/>
    </source>
</evidence>
<evidence type="ECO:0000313" key="7">
    <source>
        <dbReference type="EMBL" id="TPR16044.1"/>
    </source>
</evidence>
<keyword evidence="8" id="KW-1185">Reference proteome</keyword>
<feature type="domain" description="Hcy-binding" evidence="6">
    <location>
        <begin position="1"/>
        <end position="285"/>
    </location>
</feature>
<dbReference type="PANTHER" id="PTHR46015">
    <property type="entry name" value="ZGC:172121"/>
    <property type="match status" value="1"/>
</dbReference>
<keyword evidence="4 5" id="KW-0862">Zinc</keyword>
<accession>A0ABY2YUW3</accession>
<dbReference type="NCBIfam" id="NF007020">
    <property type="entry name" value="PRK09485.1"/>
    <property type="match status" value="1"/>
</dbReference>
<name>A0ABY2YUW3_9LACO</name>
<dbReference type="PIRSF" id="PIRSF037505">
    <property type="entry name" value="Betaine_HMT"/>
    <property type="match status" value="1"/>
</dbReference>
<comment type="cofactor">
    <cofactor evidence="5">
        <name>Zn(2+)</name>
        <dbReference type="ChEBI" id="CHEBI:29105"/>
    </cofactor>
</comment>
<gene>
    <name evidence="7" type="ORF">DY048_00865</name>
</gene>